<reference evidence="1 2" key="1">
    <citation type="submission" date="2019-11" db="EMBL/GenBank/DDBJ databases">
        <title>Identification of a novel strain.</title>
        <authorList>
            <person name="Xu Q."/>
            <person name="Wang G."/>
        </authorList>
    </citation>
    <scope>NUCLEOTIDE SEQUENCE [LARGE SCALE GENOMIC DNA]</scope>
    <source>
        <strain evidence="2">xq</strain>
    </source>
</reference>
<dbReference type="EMBL" id="WMBQ01000001">
    <property type="protein sequence ID" value="MTD92861.1"/>
    <property type="molecule type" value="Genomic_DNA"/>
</dbReference>
<protein>
    <submittedName>
        <fullName evidence="1">Uncharacterized protein</fullName>
    </submittedName>
</protein>
<name>A0A6I3KJ97_9HYPH</name>
<evidence type="ECO:0000313" key="1">
    <source>
        <dbReference type="EMBL" id="MTD92861.1"/>
    </source>
</evidence>
<dbReference type="Pfam" id="PF19698">
    <property type="entry name" value="DUF6197"/>
    <property type="match status" value="1"/>
</dbReference>
<gene>
    <name evidence="1" type="ORF">GIW81_00775</name>
</gene>
<sequence length="119" mass="13625">MRVTSLLEERRRLLEALASLGRGWCQGQFATFRVVKGGQVVEAERCLVGALQAARVPERTYQRFTNLLFGHKAVPRLTLADWNDEPERTLTQVLRLTRRVVKRVEADIKSHTESRHANS</sequence>
<comment type="caution">
    <text evidence="1">The sequence shown here is derived from an EMBL/GenBank/DDBJ whole genome shotgun (WGS) entry which is preliminary data.</text>
</comment>
<keyword evidence="2" id="KW-1185">Reference proteome</keyword>
<dbReference type="AlphaFoldDB" id="A0A6I3KJ97"/>
<dbReference type="Proteomes" id="UP000440694">
    <property type="component" value="Unassembled WGS sequence"/>
</dbReference>
<accession>A0A6I3KJ97</accession>
<evidence type="ECO:0000313" key="2">
    <source>
        <dbReference type="Proteomes" id="UP000440694"/>
    </source>
</evidence>
<organism evidence="1 2">
    <name type="scientific">Hyphomicrobium album</name>
    <dbReference type="NCBI Taxonomy" id="2665159"/>
    <lineage>
        <taxon>Bacteria</taxon>
        <taxon>Pseudomonadati</taxon>
        <taxon>Pseudomonadota</taxon>
        <taxon>Alphaproteobacteria</taxon>
        <taxon>Hyphomicrobiales</taxon>
        <taxon>Hyphomicrobiaceae</taxon>
        <taxon>Hyphomicrobium</taxon>
    </lineage>
</organism>
<proteinExistence type="predicted"/>
<dbReference type="InterPro" id="IPR045677">
    <property type="entry name" value="DUF6197"/>
</dbReference>
<dbReference type="RefSeq" id="WP_154737451.1">
    <property type="nucleotide sequence ID" value="NZ_WMBQ01000001.1"/>
</dbReference>